<dbReference type="Proteomes" id="UP000660024">
    <property type="component" value="Unassembled WGS sequence"/>
</dbReference>
<protein>
    <submittedName>
        <fullName evidence="2">Uncharacterized protein</fullName>
    </submittedName>
</protein>
<evidence type="ECO:0000313" key="3">
    <source>
        <dbReference type="Proteomes" id="UP000660024"/>
    </source>
</evidence>
<dbReference type="EMBL" id="JAEHFY010000003">
    <property type="protein sequence ID" value="MBK0381791.1"/>
    <property type="molecule type" value="Genomic_DNA"/>
</dbReference>
<name>A0ABS1BHF0_9SPHI</name>
<sequence>MKLNQNEKAWVNKLVYQNVKYNETYYEVIDHVISALENEQDENITFYQKLNQIWDEDFGGYENLPYLEKQREKEVSKQINRRYRRLFLNYLKFPLILTTITLSLLFGISAVSFLSRISLFFLLLLLIAVPSIISWLMFWRLKLYDLVKPSLRDKRIFRYRDFAYRFFYILVVLPIALGHILFDYSFDIDTIYTPLFILIAVVFIIHTLSYFKLYKETFKMELAKR</sequence>
<feature type="transmembrane region" description="Helical" evidence="1">
    <location>
        <begin position="119"/>
        <end position="141"/>
    </location>
</feature>
<keyword evidence="3" id="KW-1185">Reference proteome</keyword>
<evidence type="ECO:0000256" key="1">
    <source>
        <dbReference type="SAM" id="Phobius"/>
    </source>
</evidence>
<comment type="caution">
    <text evidence="2">The sequence shown here is derived from an EMBL/GenBank/DDBJ whole genome shotgun (WGS) entry which is preliminary data.</text>
</comment>
<gene>
    <name evidence="2" type="ORF">I5M32_02360</name>
</gene>
<keyword evidence="1" id="KW-0472">Membrane</keyword>
<evidence type="ECO:0000313" key="2">
    <source>
        <dbReference type="EMBL" id="MBK0381791.1"/>
    </source>
</evidence>
<feature type="transmembrane region" description="Helical" evidence="1">
    <location>
        <begin position="90"/>
        <end position="113"/>
    </location>
</feature>
<feature type="transmembrane region" description="Helical" evidence="1">
    <location>
        <begin position="162"/>
        <end position="182"/>
    </location>
</feature>
<organism evidence="2 3">
    <name type="scientific">Pedobacter segetis</name>
    <dbReference type="NCBI Taxonomy" id="2793069"/>
    <lineage>
        <taxon>Bacteria</taxon>
        <taxon>Pseudomonadati</taxon>
        <taxon>Bacteroidota</taxon>
        <taxon>Sphingobacteriia</taxon>
        <taxon>Sphingobacteriales</taxon>
        <taxon>Sphingobacteriaceae</taxon>
        <taxon>Pedobacter</taxon>
    </lineage>
</organism>
<accession>A0ABS1BHF0</accession>
<feature type="transmembrane region" description="Helical" evidence="1">
    <location>
        <begin position="194"/>
        <end position="214"/>
    </location>
</feature>
<dbReference type="RefSeq" id="WP_200584577.1">
    <property type="nucleotide sequence ID" value="NZ_JAEHFY010000003.1"/>
</dbReference>
<keyword evidence="1" id="KW-0812">Transmembrane</keyword>
<keyword evidence="1" id="KW-1133">Transmembrane helix</keyword>
<reference evidence="2 3" key="1">
    <citation type="submission" date="2020-12" db="EMBL/GenBank/DDBJ databases">
        <title>Bacterial novel species Pedobacter sp. SD-b isolated from soil.</title>
        <authorList>
            <person name="Jung H.-Y."/>
        </authorList>
    </citation>
    <scope>NUCLEOTIDE SEQUENCE [LARGE SCALE GENOMIC DNA]</scope>
    <source>
        <strain evidence="2 3">SD-b</strain>
    </source>
</reference>
<proteinExistence type="predicted"/>